<comment type="caution">
    <text evidence="3">The sequence shown here is derived from an EMBL/GenBank/DDBJ whole genome shotgun (WGS) entry which is preliminary data.</text>
</comment>
<keyword evidence="4" id="KW-1185">Reference proteome</keyword>
<accession>A0A836CK67</accession>
<keyword evidence="1" id="KW-0175">Coiled coil</keyword>
<dbReference type="Proteomes" id="UP000664859">
    <property type="component" value="Unassembled WGS sequence"/>
</dbReference>
<organism evidence="3 4">
    <name type="scientific">Tribonema minus</name>
    <dbReference type="NCBI Taxonomy" id="303371"/>
    <lineage>
        <taxon>Eukaryota</taxon>
        <taxon>Sar</taxon>
        <taxon>Stramenopiles</taxon>
        <taxon>Ochrophyta</taxon>
        <taxon>PX clade</taxon>
        <taxon>Xanthophyceae</taxon>
        <taxon>Tribonematales</taxon>
        <taxon>Tribonemataceae</taxon>
        <taxon>Tribonema</taxon>
    </lineage>
</organism>
<feature type="coiled-coil region" evidence="1">
    <location>
        <begin position="36"/>
        <end position="70"/>
    </location>
</feature>
<proteinExistence type="predicted"/>
<evidence type="ECO:0000256" key="2">
    <source>
        <dbReference type="SAM" id="MobiDB-lite"/>
    </source>
</evidence>
<name>A0A836CK67_9STRA</name>
<protein>
    <submittedName>
        <fullName evidence="3">Uncharacterized protein</fullName>
    </submittedName>
</protein>
<evidence type="ECO:0000313" key="3">
    <source>
        <dbReference type="EMBL" id="KAG5188439.1"/>
    </source>
</evidence>
<reference evidence="3" key="1">
    <citation type="submission" date="2021-02" db="EMBL/GenBank/DDBJ databases">
        <title>First Annotated Genome of the Yellow-green Alga Tribonema minus.</title>
        <authorList>
            <person name="Mahan K.M."/>
        </authorList>
    </citation>
    <scope>NUCLEOTIDE SEQUENCE</scope>
    <source>
        <strain evidence="3">UTEX B ZZ1240</strain>
    </source>
</reference>
<sequence length="160" mass="18021">MRQLRICGATCHRCSTAVALCWKRTGSLHVRIQQLEDHYRVLVEEQDQRLRNLEEEKRQQRQQSMMLTMEAACQMPDGGNECSTQTLDVDAGIDRISRALLKDSCDESQADNDFDARTNNGSYPPTSAFICRDSGEHVEDEWSEADGGSDASSDAWDPYG</sequence>
<feature type="compositionally biased region" description="Low complexity" evidence="2">
    <location>
        <begin position="145"/>
        <end position="160"/>
    </location>
</feature>
<evidence type="ECO:0000256" key="1">
    <source>
        <dbReference type="SAM" id="Coils"/>
    </source>
</evidence>
<dbReference type="EMBL" id="JAFCMP010000069">
    <property type="protein sequence ID" value="KAG5188439.1"/>
    <property type="molecule type" value="Genomic_DNA"/>
</dbReference>
<gene>
    <name evidence="3" type="ORF">JKP88DRAFT_304746</name>
</gene>
<evidence type="ECO:0000313" key="4">
    <source>
        <dbReference type="Proteomes" id="UP000664859"/>
    </source>
</evidence>
<dbReference type="AlphaFoldDB" id="A0A836CK67"/>
<feature type="region of interest" description="Disordered" evidence="2">
    <location>
        <begin position="112"/>
        <end position="160"/>
    </location>
</feature>